<reference evidence="1 2" key="1">
    <citation type="submission" date="2013-03" db="EMBL/GenBank/DDBJ databases">
        <title>The Genome Sequence of Capronia coronata CBS 617.96.</title>
        <authorList>
            <consortium name="The Broad Institute Genomics Platform"/>
            <person name="Cuomo C."/>
            <person name="de Hoog S."/>
            <person name="Gorbushina A."/>
            <person name="Walker B."/>
            <person name="Young S.K."/>
            <person name="Zeng Q."/>
            <person name="Gargeya S."/>
            <person name="Fitzgerald M."/>
            <person name="Haas B."/>
            <person name="Abouelleil A."/>
            <person name="Allen A.W."/>
            <person name="Alvarado L."/>
            <person name="Arachchi H.M."/>
            <person name="Berlin A.M."/>
            <person name="Chapman S.B."/>
            <person name="Gainer-Dewar J."/>
            <person name="Goldberg J."/>
            <person name="Griggs A."/>
            <person name="Gujja S."/>
            <person name="Hansen M."/>
            <person name="Howarth C."/>
            <person name="Imamovic A."/>
            <person name="Ireland A."/>
            <person name="Larimer J."/>
            <person name="McCowan C."/>
            <person name="Murphy C."/>
            <person name="Pearson M."/>
            <person name="Poon T.W."/>
            <person name="Priest M."/>
            <person name="Roberts A."/>
            <person name="Saif S."/>
            <person name="Shea T."/>
            <person name="Sisk P."/>
            <person name="Sykes S."/>
            <person name="Wortman J."/>
            <person name="Nusbaum C."/>
            <person name="Birren B."/>
        </authorList>
    </citation>
    <scope>NUCLEOTIDE SEQUENCE [LARGE SCALE GENOMIC DNA]</scope>
    <source>
        <strain evidence="1 2">CBS 617.96</strain>
    </source>
</reference>
<name>W9ZHV0_9EURO</name>
<dbReference type="EMBL" id="AMWN01000002">
    <property type="protein sequence ID" value="EXJ94064.1"/>
    <property type="molecule type" value="Genomic_DNA"/>
</dbReference>
<dbReference type="OrthoDB" id="4160925at2759"/>
<gene>
    <name evidence="1" type="ORF">A1O1_02457</name>
</gene>
<dbReference type="eggNOG" id="ENOG502T540">
    <property type="taxonomic scope" value="Eukaryota"/>
</dbReference>
<sequence>MAWSKEPVCKVVTITETGSPVWVPIATGWEKEETTTTAPPAETTTSIYTEHWDDWTSTVPEALTVTTFIPIAAESTTTTAAVAPVETGSWGNATISSDSVVIPSSTSAAPSSTSSVAPAVATCPADNGATIAGGGSCGCEFAVHCGVQGGVSAAAKFWEQTSGQIVDTLSECLALCDSNDKCEAALWVDDSTSSDYHHCWQTSGLGQPIGTGIAQISYKGTCTGTCASSYGAAAS</sequence>
<dbReference type="RefSeq" id="XP_007721558.1">
    <property type="nucleotide sequence ID" value="XM_007723368.1"/>
</dbReference>
<dbReference type="HOGENOM" id="CLU_071375_0_0_1"/>
<keyword evidence="2" id="KW-1185">Reference proteome</keyword>
<dbReference type="GeneID" id="19157357"/>
<evidence type="ECO:0000313" key="2">
    <source>
        <dbReference type="Proteomes" id="UP000019484"/>
    </source>
</evidence>
<comment type="caution">
    <text evidence="1">The sequence shown here is derived from an EMBL/GenBank/DDBJ whole genome shotgun (WGS) entry which is preliminary data.</text>
</comment>
<dbReference type="STRING" id="1182541.W9ZHV0"/>
<dbReference type="AlphaFoldDB" id="W9ZHV0"/>
<accession>W9ZHV0</accession>
<proteinExistence type="predicted"/>
<protein>
    <submittedName>
        <fullName evidence="1">Uncharacterized protein</fullName>
    </submittedName>
</protein>
<evidence type="ECO:0000313" key="1">
    <source>
        <dbReference type="EMBL" id="EXJ94064.1"/>
    </source>
</evidence>
<dbReference type="Proteomes" id="UP000019484">
    <property type="component" value="Unassembled WGS sequence"/>
</dbReference>
<organism evidence="1 2">
    <name type="scientific">Capronia coronata CBS 617.96</name>
    <dbReference type="NCBI Taxonomy" id="1182541"/>
    <lineage>
        <taxon>Eukaryota</taxon>
        <taxon>Fungi</taxon>
        <taxon>Dikarya</taxon>
        <taxon>Ascomycota</taxon>
        <taxon>Pezizomycotina</taxon>
        <taxon>Eurotiomycetes</taxon>
        <taxon>Chaetothyriomycetidae</taxon>
        <taxon>Chaetothyriales</taxon>
        <taxon>Herpotrichiellaceae</taxon>
        <taxon>Capronia</taxon>
    </lineage>
</organism>